<evidence type="ECO:0000313" key="2">
    <source>
        <dbReference type="Proteomes" id="UP000006241"/>
    </source>
</evidence>
<accession>C2FVD0</accession>
<reference evidence="1 2" key="1">
    <citation type="submission" date="2009-01" db="EMBL/GenBank/DDBJ databases">
        <authorList>
            <person name="Qin X."/>
            <person name="Bachman B."/>
            <person name="Battles P."/>
            <person name="Bell A."/>
            <person name="Bess C."/>
            <person name="Bickham C."/>
            <person name="Chaboub L."/>
            <person name="Chen D."/>
            <person name="Coyle M."/>
            <person name="Deiros D.R."/>
            <person name="Dinh H."/>
            <person name="Forbes L."/>
            <person name="Fowler G."/>
            <person name="Francisco L."/>
            <person name="Fu Q."/>
            <person name="Gubbala S."/>
            <person name="Hale W."/>
            <person name="Han Y."/>
            <person name="Hemphill L."/>
            <person name="Highlander S.K."/>
            <person name="Hirani K."/>
            <person name="Hogues M."/>
            <person name="Jackson L."/>
            <person name="Jakkamsetti A."/>
            <person name="Javaid M."/>
            <person name="Jiang H."/>
            <person name="Korchina V."/>
            <person name="Kovar C."/>
            <person name="Lara F."/>
            <person name="Lee S."/>
            <person name="Mata R."/>
            <person name="Mathew T."/>
            <person name="Moen C."/>
            <person name="Morales K."/>
            <person name="Munidasa M."/>
            <person name="Nazareth L."/>
            <person name="Ngo R."/>
            <person name="Nguyen L."/>
            <person name="Okwuonu G."/>
            <person name="Ongeri F."/>
            <person name="Patil S."/>
            <person name="Petrosino J."/>
            <person name="Pham C."/>
            <person name="Pham P."/>
            <person name="Pu L.-L."/>
            <person name="Puazo M."/>
            <person name="Raj R."/>
            <person name="Reid J."/>
            <person name="Rouhana J."/>
            <person name="Saada N."/>
            <person name="Shang Y."/>
            <person name="Simmons D."/>
            <person name="Thornton R."/>
            <person name="Warren J."/>
            <person name="Weissenberger G."/>
            <person name="Zhang J."/>
            <person name="Zhang L."/>
            <person name="Zhou C."/>
            <person name="Zhu D."/>
            <person name="Muzny D."/>
            <person name="Worley K."/>
            <person name="Gibbs R."/>
        </authorList>
    </citation>
    <scope>NUCLEOTIDE SEQUENCE [LARGE SCALE GENOMIC DNA]</scope>
    <source>
        <strain evidence="1 2">ATCC 33300</strain>
    </source>
</reference>
<gene>
    <name evidence="1" type="ORF">HMPREF0765_1286</name>
</gene>
<evidence type="ECO:0008006" key="3">
    <source>
        <dbReference type="Google" id="ProtNLM"/>
    </source>
</evidence>
<sequence length="42" mass="5059">MILIVDDKSENIYSLKRLLESKDFLVRYSTIRRRSSKKSIKK</sequence>
<dbReference type="EMBL" id="ACHB01000031">
    <property type="protein sequence ID" value="EEI93149.1"/>
    <property type="molecule type" value="Genomic_DNA"/>
</dbReference>
<comment type="caution">
    <text evidence="1">The sequence shown here is derived from an EMBL/GenBank/DDBJ whole genome shotgun (WGS) entry which is preliminary data.</text>
</comment>
<protein>
    <recommendedName>
        <fullName evidence="3">Response regulatory domain-containing protein</fullName>
    </recommendedName>
</protein>
<dbReference type="HOGENOM" id="CLU_3258012_0_0_10"/>
<name>C2FVD0_SPHSI</name>
<dbReference type="Proteomes" id="UP000006241">
    <property type="component" value="Unassembled WGS sequence"/>
</dbReference>
<organism evidence="1 2">
    <name type="scientific">Sphingobacterium spiritivorum ATCC 33300</name>
    <dbReference type="NCBI Taxonomy" id="525372"/>
    <lineage>
        <taxon>Bacteria</taxon>
        <taxon>Pseudomonadati</taxon>
        <taxon>Bacteroidota</taxon>
        <taxon>Sphingobacteriia</taxon>
        <taxon>Sphingobacteriales</taxon>
        <taxon>Sphingobacteriaceae</taxon>
        <taxon>Sphingobacterium</taxon>
    </lineage>
</organism>
<evidence type="ECO:0000313" key="1">
    <source>
        <dbReference type="EMBL" id="EEI93149.1"/>
    </source>
</evidence>
<dbReference type="AlphaFoldDB" id="C2FVD0"/>
<proteinExistence type="predicted"/>